<feature type="region of interest" description="Disordered" evidence="2">
    <location>
        <begin position="1033"/>
        <end position="1056"/>
    </location>
</feature>
<organism evidence="5 6">
    <name type="scientific">Bionectria ochroleuca</name>
    <name type="common">Gliocladium roseum</name>
    <dbReference type="NCBI Taxonomy" id="29856"/>
    <lineage>
        <taxon>Eukaryota</taxon>
        <taxon>Fungi</taxon>
        <taxon>Dikarya</taxon>
        <taxon>Ascomycota</taxon>
        <taxon>Pezizomycotina</taxon>
        <taxon>Sordariomycetes</taxon>
        <taxon>Hypocreomycetidae</taxon>
        <taxon>Hypocreales</taxon>
        <taxon>Bionectriaceae</taxon>
        <taxon>Clonostachys</taxon>
    </lineage>
</organism>
<evidence type="ECO:0000313" key="5">
    <source>
        <dbReference type="EMBL" id="VUC37100.1"/>
    </source>
</evidence>
<dbReference type="Proteomes" id="UP000766486">
    <property type="component" value="Unassembled WGS sequence"/>
</dbReference>
<accession>A0ABY6V2C5</accession>
<dbReference type="InterPro" id="IPR056884">
    <property type="entry name" value="NPHP3-like_N"/>
</dbReference>
<dbReference type="Pfam" id="PF25053">
    <property type="entry name" value="DUF7791"/>
    <property type="match status" value="1"/>
</dbReference>
<dbReference type="EMBL" id="CABFNS010000936">
    <property type="protein sequence ID" value="VUC37100.1"/>
    <property type="molecule type" value="Genomic_DNA"/>
</dbReference>
<feature type="domain" description="Nephrocystin 3-like N-terminal" evidence="3">
    <location>
        <begin position="318"/>
        <end position="485"/>
    </location>
</feature>
<evidence type="ECO:0000259" key="4">
    <source>
        <dbReference type="Pfam" id="PF25053"/>
    </source>
</evidence>
<dbReference type="SUPFAM" id="SSF52540">
    <property type="entry name" value="P-loop containing nucleoside triphosphate hydrolases"/>
    <property type="match status" value="1"/>
</dbReference>
<dbReference type="PANTHER" id="PTHR10039:SF5">
    <property type="entry name" value="NACHT DOMAIN-CONTAINING PROTEIN"/>
    <property type="match status" value="1"/>
</dbReference>
<evidence type="ECO:0000313" key="6">
    <source>
        <dbReference type="Proteomes" id="UP000766486"/>
    </source>
</evidence>
<comment type="caution">
    <text evidence="5">The sequence shown here is derived from an EMBL/GenBank/DDBJ whole genome shotgun (WGS) entry which is preliminary data.</text>
</comment>
<evidence type="ECO:0000259" key="3">
    <source>
        <dbReference type="Pfam" id="PF24883"/>
    </source>
</evidence>
<feature type="domain" description="DUF7791" evidence="4">
    <location>
        <begin position="596"/>
        <end position="721"/>
    </location>
</feature>
<proteinExistence type="predicted"/>
<dbReference type="Pfam" id="PF24883">
    <property type="entry name" value="NPHP3_N"/>
    <property type="match status" value="1"/>
</dbReference>
<evidence type="ECO:0008006" key="7">
    <source>
        <dbReference type="Google" id="ProtNLM"/>
    </source>
</evidence>
<dbReference type="InterPro" id="IPR027417">
    <property type="entry name" value="P-loop_NTPase"/>
</dbReference>
<dbReference type="InterPro" id="IPR056693">
    <property type="entry name" value="DUF7791"/>
</dbReference>
<keyword evidence="6" id="KW-1185">Reference proteome</keyword>
<evidence type="ECO:0000256" key="2">
    <source>
        <dbReference type="SAM" id="MobiDB-lite"/>
    </source>
</evidence>
<dbReference type="Gene3D" id="3.40.50.300">
    <property type="entry name" value="P-loop containing nucleotide triphosphate hydrolases"/>
    <property type="match status" value="1"/>
</dbReference>
<dbReference type="PANTHER" id="PTHR10039">
    <property type="entry name" value="AMELOGENIN"/>
    <property type="match status" value="1"/>
</dbReference>
<reference evidence="5 6" key="1">
    <citation type="submission" date="2019-06" db="EMBL/GenBank/DDBJ databases">
        <authorList>
            <person name="Broberg M."/>
        </authorList>
    </citation>
    <scope>NUCLEOTIDE SEQUENCE [LARGE SCALE GENOMIC DNA]</scope>
</reference>
<name>A0ABY6V2C5_BIOOC</name>
<protein>
    <recommendedName>
        <fullName evidence="7">NACHT domain-containing protein</fullName>
    </recommendedName>
</protein>
<evidence type="ECO:0000256" key="1">
    <source>
        <dbReference type="ARBA" id="ARBA00022737"/>
    </source>
</evidence>
<sequence length="1056" mass="121025">MDSLVALGLGTNVVQFVHFLSSTTSTCIEISQSTGGATKQTLEIESVYNSLQDFQTKLRSTGTTPESRSFRELIPNHCDINANPETQPLVKSLESLAADCDALCDELLDTVRKMKVNSDKWRGCKSFMVALKSAWGEAKFQRLEKRIDRFQKAISLNFFPLLRDQQTYMLQVLKSLQEQSLRLQIDQSNRFDEISSLIQDVKHTIPTARVENVEYRLDDATHQFADAADAIRTIKVSDGDLTVLDRGDIHSIIDGVSKLSVTESNLRMLAREQAFLRSLYFPCRPIRHENIPIAHRQTFEWILNEPEGEENQVTEEASRLRSWLANGDGVFWVSGKAGSGKSTAMKFIADHQATRKYLEGWAKPKKLAIASHYFWTTGTTMQKSQKGLLQSLLYDVFRASPECIPDLCPLRWSKIGQKSPEQLLEWSEPDLLQTLGDLSWRTGMPAKYCLFIDGIDEFDGDHFEICEFLKTLSSAPNLKICISSRPWNIFEHSFGGSENKKFYMHELTRRDIWCYTQDRLSEYWKGGDKNLSHSQQEDVLGHIVDKAQGVFLWVFLVTRSLRDGLVNGDTISDLRKRLSSFPTALEPFFKHMLNIVDPLYHQRMARILQVAVNARQSLTLPFYEIREYEEDDDEYALYKDFDNLHNTKEILRQCRRRINARCGGLLEVRNERVEFLHRTVRDFLQTRDMSEYLSQKGGQGFKVNLSTLKIFIYLFRGWMQSEEVLGLADDELFWRQGLAYVSDAIDEAPEDTLAHLDAVEQIYGLKGGLNESLFFNVAPDHTFRAEIVQAGAYKFVDLKLKTQPDYFDNIFESPLETVLKANQWTKDHMDIVSRFLESGIDPNTDDCQSPWAYFVSRVCRPHSNNFQIAMENDIFSQFLKHGARRDIRILNTFVDAMDDYQSGLSVAEEPKYLMPLSLLVKMIFYHENSHRLWNSCLTTLDSFFSQMSKNDGLQFTELLNTLSSYLETQTSKSIRSERLHILSRVTEKIVRKGMDIGLELQSLIPQLLGMFSGARGAMLADLIRNPGASVACRSPVGDRKRKMDSSPGSSPWKKQR</sequence>
<keyword evidence="1" id="KW-0677">Repeat</keyword>
<gene>
    <name evidence="5" type="ORF">CLO192961_LOCUS462868</name>
</gene>